<keyword evidence="2" id="KW-1185">Reference proteome</keyword>
<evidence type="ECO:0000313" key="1">
    <source>
        <dbReference type="EMBL" id="OWK38961.1"/>
    </source>
</evidence>
<dbReference type="AlphaFoldDB" id="A0A225DBP8"/>
<name>A0A225DBP8_9BACT</name>
<gene>
    <name evidence="1" type="ORF">FRUB_06337</name>
</gene>
<comment type="caution">
    <text evidence="1">The sequence shown here is derived from an EMBL/GenBank/DDBJ whole genome shotgun (WGS) entry which is preliminary data.</text>
</comment>
<dbReference type="EMBL" id="NIDE01000012">
    <property type="protein sequence ID" value="OWK38961.1"/>
    <property type="molecule type" value="Genomic_DNA"/>
</dbReference>
<evidence type="ECO:0000313" key="2">
    <source>
        <dbReference type="Proteomes" id="UP000214646"/>
    </source>
</evidence>
<sequence>MEAAAMLTISRLNTPNYPRPRAVNIPSDYIARFLVRALTVRIRKEKSGNVLAKGILLISQLQIGSREFDRLVSQFVRATVRGTINTDEDYTDKYPKDDGN</sequence>
<organism evidence="1 2">
    <name type="scientific">Fimbriiglobus ruber</name>
    <dbReference type="NCBI Taxonomy" id="1908690"/>
    <lineage>
        <taxon>Bacteria</taxon>
        <taxon>Pseudomonadati</taxon>
        <taxon>Planctomycetota</taxon>
        <taxon>Planctomycetia</taxon>
        <taxon>Gemmatales</taxon>
        <taxon>Gemmataceae</taxon>
        <taxon>Fimbriiglobus</taxon>
    </lineage>
</organism>
<protein>
    <submittedName>
        <fullName evidence="1">Uncharacterized protein</fullName>
    </submittedName>
</protein>
<accession>A0A225DBP8</accession>
<reference evidence="2" key="1">
    <citation type="submission" date="2017-06" db="EMBL/GenBank/DDBJ databases">
        <title>Genome analysis of Fimbriiglobus ruber SP5, the first member of the order Planctomycetales with confirmed chitinolytic capability.</title>
        <authorList>
            <person name="Ravin N.V."/>
            <person name="Rakitin A.L."/>
            <person name="Ivanova A.A."/>
            <person name="Beletsky A.V."/>
            <person name="Kulichevskaya I.S."/>
            <person name="Mardanov A.V."/>
            <person name="Dedysh S.N."/>
        </authorList>
    </citation>
    <scope>NUCLEOTIDE SEQUENCE [LARGE SCALE GENOMIC DNA]</scope>
    <source>
        <strain evidence="2">SP5</strain>
    </source>
</reference>
<proteinExistence type="predicted"/>
<dbReference type="Proteomes" id="UP000214646">
    <property type="component" value="Unassembled WGS sequence"/>
</dbReference>